<reference evidence="1" key="1">
    <citation type="submission" date="2018-03" db="EMBL/GenBank/DDBJ databases">
        <authorList>
            <person name="Guldener U."/>
        </authorList>
    </citation>
    <scope>NUCLEOTIDE SEQUENCE</scope>
</reference>
<proteinExistence type="predicted"/>
<evidence type="ECO:0000313" key="1">
    <source>
        <dbReference type="EMBL" id="SPJ90448.1"/>
    </source>
</evidence>
<dbReference type="EMBL" id="ONZP01000772">
    <property type="protein sequence ID" value="SPJ90448.1"/>
    <property type="molecule type" value="Genomic_DNA"/>
</dbReference>
<evidence type="ECO:0000313" key="2">
    <source>
        <dbReference type="Proteomes" id="UP001187734"/>
    </source>
</evidence>
<sequence>MGVTKRVSRARPCM</sequence>
<gene>
    <name evidence="1" type="ORF">FTOL_13329</name>
</gene>
<protein>
    <submittedName>
        <fullName evidence="1">Uncharacterized protein</fullName>
    </submittedName>
</protein>
<dbReference type="Proteomes" id="UP001187734">
    <property type="component" value="Unassembled WGS sequence"/>
</dbReference>
<name>A0AAE8MP59_9HYPO</name>
<organism evidence="1 2">
    <name type="scientific">Fusarium torulosum</name>
    <dbReference type="NCBI Taxonomy" id="33205"/>
    <lineage>
        <taxon>Eukaryota</taxon>
        <taxon>Fungi</taxon>
        <taxon>Dikarya</taxon>
        <taxon>Ascomycota</taxon>
        <taxon>Pezizomycotina</taxon>
        <taxon>Sordariomycetes</taxon>
        <taxon>Hypocreomycetidae</taxon>
        <taxon>Hypocreales</taxon>
        <taxon>Nectriaceae</taxon>
        <taxon>Fusarium</taxon>
    </lineage>
</organism>
<accession>A0AAE8MP59</accession>
<comment type="caution">
    <text evidence="1">The sequence shown here is derived from an EMBL/GenBank/DDBJ whole genome shotgun (WGS) entry which is preliminary data.</text>
</comment>
<keyword evidence="2" id="KW-1185">Reference proteome</keyword>